<name>A0A0M1N027_9MOLU</name>
<protein>
    <recommendedName>
        <fullName evidence="4">Antigenic membrane protein</fullName>
    </recommendedName>
</protein>
<dbReference type="PATRIC" id="fig|479893.3.peg.256"/>
<dbReference type="EMBL" id="LHCF01000005">
    <property type="protein sequence ID" value="KOR75511.1"/>
    <property type="molecule type" value="Genomic_DNA"/>
</dbReference>
<keyword evidence="1" id="KW-1133">Transmembrane helix</keyword>
<dbReference type="AlphaFoldDB" id="A0A0M1N027"/>
<keyword evidence="1" id="KW-0472">Membrane</keyword>
<evidence type="ECO:0008006" key="4">
    <source>
        <dbReference type="Google" id="ProtNLM"/>
    </source>
</evidence>
<evidence type="ECO:0000313" key="3">
    <source>
        <dbReference type="Proteomes" id="UP000037386"/>
    </source>
</evidence>
<accession>A0A0M1N027</accession>
<evidence type="ECO:0000313" key="2">
    <source>
        <dbReference type="EMBL" id="KOR75511.1"/>
    </source>
</evidence>
<comment type="caution">
    <text evidence="2">The sequence shown here is derived from an EMBL/GenBank/DDBJ whole genome shotgun (WGS) entry which is preliminary data.</text>
</comment>
<proteinExistence type="predicted"/>
<dbReference type="RefSeq" id="WP_053521408.1">
    <property type="nucleotide sequence ID" value="NZ_LHCF01000005.1"/>
</dbReference>
<evidence type="ECO:0000256" key="1">
    <source>
        <dbReference type="SAM" id="Phobius"/>
    </source>
</evidence>
<organism evidence="2 3">
    <name type="scientific">Candidatus Phytoplasma pruni</name>
    <dbReference type="NCBI Taxonomy" id="479893"/>
    <lineage>
        <taxon>Bacteria</taxon>
        <taxon>Bacillati</taxon>
        <taxon>Mycoplasmatota</taxon>
        <taxon>Mollicutes</taxon>
        <taxon>Acholeplasmatales</taxon>
        <taxon>Acholeplasmataceae</taxon>
        <taxon>Candidatus Phytoplasma</taxon>
        <taxon>16SrIII (X-disease group)</taxon>
    </lineage>
</organism>
<reference evidence="3" key="1">
    <citation type="submission" date="2015-05" db="EMBL/GenBank/DDBJ databases">
        <title>Draft genome sequence of 'Candidatus Phytoplasma Pruni' strain CX, a plant pathogenic bacterium.</title>
        <authorList>
            <person name="Lee I.-M."/>
            <person name="Bottner-Parker K.D."/>
            <person name="Shao J."/>
            <person name="Gundersen-Rindal D.E."/>
            <person name="Zhao Y."/>
            <person name="Davis R.E."/>
        </authorList>
    </citation>
    <scope>NUCLEOTIDE SEQUENCE [LARGE SCALE GENOMIC DNA]</scope>
    <source>
        <strain evidence="3">CX</strain>
    </source>
</reference>
<keyword evidence="1" id="KW-0812">Transmembrane</keyword>
<dbReference type="Proteomes" id="UP000037386">
    <property type="component" value="Unassembled WGS sequence"/>
</dbReference>
<feature type="transmembrane region" description="Helical" evidence="1">
    <location>
        <begin position="78"/>
        <end position="99"/>
    </location>
</feature>
<sequence length="109" mass="11800">MKDDLGEQAAELTDETAKAAVQKQYSNLNMDEVTVKVDAANKQVTVSADANSKVYAGTATVKYTVKAATSDKPWYKSVVLLVSVGIAFVVAAVGVVYYFNKNKNLKIIY</sequence>
<gene>
    <name evidence="2" type="ORF">CPX_001470</name>
</gene>